<reference evidence="1" key="1">
    <citation type="submission" date="2021-05" db="EMBL/GenBank/DDBJ databases">
        <authorList>
            <person name="Scholz U."/>
            <person name="Mascher M."/>
            <person name="Fiebig A."/>
        </authorList>
    </citation>
    <scope>NUCLEOTIDE SEQUENCE [LARGE SCALE GENOMIC DNA]</scope>
</reference>
<accession>A0ACD5UNL0</accession>
<proteinExistence type="predicted"/>
<keyword evidence="2" id="KW-1185">Reference proteome</keyword>
<sequence>MGDNTKALADAAASLHEKKDIGSPQIFQRVVRESGGSWPMLDRTNYASWSLLMQVMLGARQLWVAITDGTPERETDRTAMECLLRSVPPEMVSTLAVKATMKEAWEAAKTMRLGMTWMPEVIAVRFDTFFMTFIDGFLPDLIIF</sequence>
<dbReference type="Proteomes" id="UP001732700">
    <property type="component" value="Chromosome 2C"/>
</dbReference>
<dbReference type="EnsemblPlants" id="AVESA.00010b.r2.2CG0279800.1">
    <property type="protein sequence ID" value="AVESA.00010b.r2.2CG0279800.1.CDS.1"/>
    <property type="gene ID" value="AVESA.00010b.r2.2CG0279800"/>
</dbReference>
<evidence type="ECO:0000313" key="1">
    <source>
        <dbReference type="EnsemblPlants" id="AVESA.00010b.r2.2CG0279800.1.CDS.1"/>
    </source>
</evidence>
<name>A0ACD5UNL0_AVESA</name>
<evidence type="ECO:0000313" key="2">
    <source>
        <dbReference type="Proteomes" id="UP001732700"/>
    </source>
</evidence>
<organism evidence="1 2">
    <name type="scientific">Avena sativa</name>
    <name type="common">Oat</name>
    <dbReference type="NCBI Taxonomy" id="4498"/>
    <lineage>
        <taxon>Eukaryota</taxon>
        <taxon>Viridiplantae</taxon>
        <taxon>Streptophyta</taxon>
        <taxon>Embryophyta</taxon>
        <taxon>Tracheophyta</taxon>
        <taxon>Spermatophyta</taxon>
        <taxon>Magnoliopsida</taxon>
        <taxon>Liliopsida</taxon>
        <taxon>Poales</taxon>
        <taxon>Poaceae</taxon>
        <taxon>BOP clade</taxon>
        <taxon>Pooideae</taxon>
        <taxon>Poodae</taxon>
        <taxon>Poeae</taxon>
        <taxon>Poeae Chloroplast Group 1 (Aveneae type)</taxon>
        <taxon>Aveninae</taxon>
        <taxon>Avena</taxon>
    </lineage>
</organism>
<reference evidence="1" key="2">
    <citation type="submission" date="2025-09" db="UniProtKB">
        <authorList>
            <consortium name="EnsemblPlants"/>
        </authorList>
    </citation>
    <scope>IDENTIFICATION</scope>
</reference>
<protein>
    <submittedName>
        <fullName evidence="1">Uncharacterized protein</fullName>
    </submittedName>
</protein>